<feature type="compositionally biased region" description="Basic and acidic residues" evidence="2">
    <location>
        <begin position="989"/>
        <end position="1010"/>
    </location>
</feature>
<feature type="compositionally biased region" description="Low complexity" evidence="2">
    <location>
        <begin position="552"/>
        <end position="563"/>
    </location>
</feature>
<evidence type="ECO:0000256" key="2">
    <source>
        <dbReference type="SAM" id="MobiDB-lite"/>
    </source>
</evidence>
<feature type="region of interest" description="Disordered" evidence="2">
    <location>
        <begin position="199"/>
        <end position="856"/>
    </location>
</feature>
<feature type="compositionally biased region" description="Low complexity" evidence="2">
    <location>
        <begin position="305"/>
        <end position="321"/>
    </location>
</feature>
<feature type="compositionally biased region" description="Basic and acidic residues" evidence="2">
    <location>
        <begin position="664"/>
        <end position="675"/>
    </location>
</feature>
<feature type="compositionally biased region" description="Basic and acidic residues" evidence="2">
    <location>
        <begin position="1047"/>
        <end position="1057"/>
    </location>
</feature>
<protein>
    <submittedName>
        <fullName evidence="3">Af4/fmr2 family member</fullName>
    </submittedName>
</protein>
<evidence type="ECO:0000313" key="4">
    <source>
        <dbReference type="Proteomes" id="UP001150062"/>
    </source>
</evidence>
<feature type="compositionally biased region" description="Basic and acidic residues" evidence="2">
    <location>
        <begin position="578"/>
        <end position="602"/>
    </location>
</feature>
<feature type="compositionally biased region" description="Basic and acidic residues" evidence="2">
    <location>
        <begin position="727"/>
        <end position="762"/>
    </location>
</feature>
<gene>
    <name evidence="3" type="ORF">M0813_08916</name>
</gene>
<feature type="compositionally biased region" description="Low complexity" evidence="2">
    <location>
        <begin position="417"/>
        <end position="427"/>
    </location>
</feature>
<feature type="compositionally biased region" description="Gly residues" evidence="2">
    <location>
        <begin position="406"/>
        <end position="416"/>
    </location>
</feature>
<feature type="compositionally biased region" description="Low complexity" evidence="2">
    <location>
        <begin position="763"/>
        <end position="772"/>
    </location>
</feature>
<feature type="compositionally biased region" description="Basic residues" evidence="2">
    <location>
        <begin position="1020"/>
        <end position="1046"/>
    </location>
</feature>
<feature type="compositionally biased region" description="Low complexity" evidence="2">
    <location>
        <begin position="931"/>
        <end position="942"/>
    </location>
</feature>
<feature type="compositionally biased region" description="Basic and acidic residues" evidence="2">
    <location>
        <begin position="943"/>
        <end position="975"/>
    </location>
</feature>
<accession>A0ABQ8X7H0</accession>
<feature type="compositionally biased region" description="Polar residues" evidence="2">
    <location>
        <begin position="844"/>
        <end position="856"/>
    </location>
</feature>
<name>A0ABQ8X7H0_9EUKA</name>
<feature type="compositionally biased region" description="Basic and acidic residues" evidence="2">
    <location>
        <begin position="230"/>
        <end position="240"/>
    </location>
</feature>
<evidence type="ECO:0000256" key="1">
    <source>
        <dbReference type="SAM" id="Coils"/>
    </source>
</evidence>
<feature type="compositionally biased region" description="Low complexity" evidence="2">
    <location>
        <begin position="241"/>
        <end position="271"/>
    </location>
</feature>
<keyword evidence="1" id="KW-0175">Coiled coil</keyword>
<feature type="compositionally biased region" description="Basic and acidic residues" evidence="2">
    <location>
        <begin position="287"/>
        <end position="304"/>
    </location>
</feature>
<proteinExistence type="predicted"/>
<feature type="compositionally biased region" description="Basic and acidic residues" evidence="2">
    <location>
        <begin position="384"/>
        <end position="397"/>
    </location>
</feature>
<feature type="compositionally biased region" description="Acidic residues" evidence="2">
    <location>
        <begin position="491"/>
        <end position="518"/>
    </location>
</feature>
<feature type="compositionally biased region" description="Basic and acidic residues" evidence="2">
    <location>
        <begin position="817"/>
        <end position="837"/>
    </location>
</feature>
<keyword evidence="4" id="KW-1185">Reference proteome</keyword>
<reference evidence="3" key="1">
    <citation type="submission" date="2022-08" db="EMBL/GenBank/DDBJ databases">
        <title>Novel sulfate-reducing endosymbionts in the free-living metamonad Anaeramoeba.</title>
        <authorList>
            <person name="Jerlstrom-Hultqvist J."/>
            <person name="Cepicka I."/>
            <person name="Gallot-Lavallee L."/>
            <person name="Salas-Leiva D."/>
            <person name="Curtis B.A."/>
            <person name="Zahonova K."/>
            <person name="Pipaliya S."/>
            <person name="Dacks J."/>
            <person name="Roger A.J."/>
        </authorList>
    </citation>
    <scope>NUCLEOTIDE SEQUENCE</scope>
    <source>
        <strain evidence="3">Schooner1</strain>
    </source>
</reference>
<dbReference type="Proteomes" id="UP001150062">
    <property type="component" value="Unassembled WGS sequence"/>
</dbReference>
<feature type="compositionally biased region" description="Acidic residues" evidence="2">
    <location>
        <begin position="651"/>
        <end position="663"/>
    </location>
</feature>
<comment type="caution">
    <text evidence="3">The sequence shown here is derived from an EMBL/GenBank/DDBJ whole genome shotgun (WGS) entry which is preliminary data.</text>
</comment>
<sequence length="1480" mass="168979">MSKHFKSLVQLNLDSVRGQIQKKRDEELEATGEEALKWMRKTLQIEDLNLQEVLKPNCWFLIELTNILKPTINVQYILTKLTSKQIHENLHHFRKTLVKDFGYEDSNRFETTEILNDPEQGKRKLLETAIFLFDWSIKHGSERSYSKQPRKVYVIEEDLLKRAPISKELNERLKSIDLETTEFQKRSFTIENQKFELLDKKNKNKNNEKEKSNTDSDSNKDSNSSSENDSDLKNKEKSNSKSDSGFDSNSKSSSDSDSDSNSNSNSNSNSEKGSDFKDKDKDEDEFQEKLILKSNSRSEKDSKSSSDSNSNTDNKDSNVSSGNDNEDKKGGSLSENNNSESESESESEDDLEDDLEEDLEEEEEGEQRNKRKKIKILASNQVHDTIKRNFVFKKDSKPNSNSDSGSGSGFGSGSGSGSNSNSNSGTNSEKDSDLKNKDKIQEKSISKSNSGSDKDSKSSSDSNSNTDKKDSNVSSGNDNEDKKGGSLSENDNSESESESESEDDLEDDLEEGLEEGEEGEQRNKRKKIKILASNQVHDTIKRNFASKKDSKTSSNSNSNSNSNSDKDSNSGKDSNSNSEKDSNSGTNSEKDSDLKNKDKIQEKSILQSNSGLDKDSKSNSDSNSNTDDKDSNKSSGNDNEDKKGGSLSENDNSESESQSEDDLKEGLEGEEGEQRNKRKKIKVLASNQVNDTIKPNFVSKKDSKTSSNSNSGSGSGSGSRSGFNSNSEKDSNSNSNSEKDSDLQNKDKIQEKSKSGSDKDSKTSFSSSSDSNSHSDSDKSSDLENKDKIKEKTVIKTKSSSDKDSKFSSDSNSNAHSDSEKYSGLKNKINEKEKEQEQSEPESDTGSVFTSEMSSNSEFILEDDLERLQEEYKKIKLRNIEARNKNKKLLQKNRILDTEYQKIKKENGWSDDSSLDSYNEEFNYRDRNDIRSINSNISSNSSDSKDSFRNQKRGGRDGYHDKELMRDKKNKREAFDSNEENLEDSNNSDFEKYPTKLTKGRERSTQDRYKTIQYDMPTKNMKRGKERTGKRNGRGARSGKGKRRKGSEKQKENRTTGHDYVITSYSEFIQCVRNSYEEVYPNTKLDHLKTTRVNKKFLLELIENDKLGFELLIIINKLYDWVNLSKKDLDPKKIYSGKVRKDKELVSQNIKSMRSKIRRYDRAYEDTHKILHLGRSFQVFDIDNSNTGIYRVGKVWVEKSQIKVTIDGVGEVFKANYNSPITILIDKFHPRKFMLIDQTTEKQIIIRSENVSLRRIYLFLLIKLFSTQGKSVLFGKKQKKYQEHFEMLVKSGQKLPRPSTPKKKLQGKFDLSLLPPLMKPAEHDKKFLITSDYLQEQVVDGSKTALEIQYNNYQGVCKMLFLIHIHDRNSELLFQSGYLQVLQNEIRYKIQRKKYLPISFKQSWQIRQNQKQPRIIEICKIINNNNNKKKKKKKLIPIIYFSASNQLLAKFIVSSVEYFQNKFFQNMKKNGKNKRKKKLK</sequence>
<evidence type="ECO:0000313" key="3">
    <source>
        <dbReference type="EMBL" id="KAJ6228376.1"/>
    </source>
</evidence>
<dbReference type="EMBL" id="JAOAOG010000328">
    <property type="protein sequence ID" value="KAJ6228376.1"/>
    <property type="molecule type" value="Genomic_DNA"/>
</dbReference>
<feature type="compositionally biased region" description="Basic and acidic residues" evidence="2">
    <location>
        <begin position="428"/>
        <end position="445"/>
    </location>
</feature>
<feature type="compositionally biased region" description="Basic and acidic residues" evidence="2">
    <location>
        <begin position="773"/>
        <end position="807"/>
    </location>
</feature>
<feature type="compositionally biased region" description="Basic and acidic residues" evidence="2">
    <location>
        <begin position="199"/>
        <end position="220"/>
    </location>
</feature>
<feature type="coiled-coil region" evidence="1">
    <location>
        <begin position="858"/>
        <end position="906"/>
    </location>
</feature>
<feature type="compositionally biased region" description="Basic and acidic residues" evidence="2">
    <location>
        <begin position="538"/>
        <end position="551"/>
    </location>
</feature>
<organism evidence="3 4">
    <name type="scientific">Anaeramoeba flamelloides</name>
    <dbReference type="NCBI Taxonomy" id="1746091"/>
    <lineage>
        <taxon>Eukaryota</taxon>
        <taxon>Metamonada</taxon>
        <taxon>Anaeramoebidae</taxon>
        <taxon>Anaeramoeba</taxon>
    </lineage>
</organism>
<feature type="compositionally biased region" description="Acidic residues" evidence="2">
    <location>
        <begin position="341"/>
        <end position="365"/>
    </location>
</feature>
<feature type="region of interest" description="Disordered" evidence="2">
    <location>
        <begin position="924"/>
        <end position="1057"/>
    </location>
</feature>
<feature type="compositionally biased region" description="Low complexity" evidence="2">
    <location>
        <begin position="331"/>
        <end position="340"/>
    </location>
</feature>